<evidence type="ECO:0000313" key="1">
    <source>
        <dbReference type="EMBL" id="ARU00710.1"/>
    </source>
</evidence>
<dbReference type="KEGG" id="lvs:LOKVESSMR4R_01391"/>
<keyword evidence="2" id="KW-1185">Reference proteome</keyword>
<dbReference type="EMBL" id="CP021431">
    <property type="protein sequence ID" value="ARU00710.1"/>
    <property type="molecule type" value="Genomic_DNA"/>
</dbReference>
<accession>A0A1Y0EBC8</accession>
<organism evidence="1 2">
    <name type="scientific">Yoonia vestfoldensis</name>
    <dbReference type="NCBI Taxonomy" id="245188"/>
    <lineage>
        <taxon>Bacteria</taxon>
        <taxon>Pseudomonadati</taxon>
        <taxon>Pseudomonadota</taxon>
        <taxon>Alphaproteobacteria</taxon>
        <taxon>Rhodobacterales</taxon>
        <taxon>Paracoccaceae</taxon>
        <taxon>Yoonia</taxon>
    </lineage>
</organism>
<dbReference type="AlphaFoldDB" id="A0A1Y0EBC8"/>
<sequence length="531" mass="57024">MPISALSCFRPISQPPHRRWSALSRLTQTSAVLALVVLTTGPAVARDPLSSIDWLSQEAVSAANLAEAPVVQSALPPDIEVMPLDRLSKDPVGLLPSDVTGLPHNIWSASNEQDIVALIRGDRRDSLPAIVAFVKILMQARADPPLGAGPDGALFLARVDRLVELGAVEQAQALIELATPDTPDVFQRWFDLSLLTGTEDAACRAMNARPELAPTYAARIFCLARGGQWPVAVLSLNTHRVLSDITASEADILARFLDPELFEAAPPLPAPSQVTPLTFRLFEAFGEPLITRGLPLAFAHADLRGNNAWRAQLEAAERLARQGAVPENVLQKFYTARRPAASGGIWDRAAAIIRLDSAIEAGDPQEVARSLPAAWDAMKQARTEVAFAKLYSNALQAMDLRGEADDIANRVGLLSDDYRAVAARLADAQDPFDPFLIAIALGQPQDVAMISPRALAIQAAFDGAPAPVELQNLVANGKTGEAMLRAISLFNEGFAGEARSLTDALALFLLLELDDLARRAALELMILDRAT</sequence>
<protein>
    <recommendedName>
        <fullName evidence="3">Antifreeze glycopeptide polyprotein</fullName>
    </recommendedName>
</protein>
<proteinExistence type="predicted"/>
<name>A0A1Y0EBC8_9RHOB</name>
<evidence type="ECO:0000313" key="2">
    <source>
        <dbReference type="Proteomes" id="UP000195273"/>
    </source>
</evidence>
<dbReference type="STRING" id="1122181.GCA_000382265_03108"/>
<dbReference type="Proteomes" id="UP000195273">
    <property type="component" value="Chromosome"/>
</dbReference>
<evidence type="ECO:0008006" key="3">
    <source>
        <dbReference type="Google" id="ProtNLM"/>
    </source>
</evidence>
<gene>
    <name evidence="1" type="ORF">LOKVESSMR4R_01391</name>
</gene>
<reference evidence="1 2" key="1">
    <citation type="submission" date="2017-05" db="EMBL/GenBank/DDBJ databases">
        <title>Genome Sequence of Loktanella vestfoldensis Strain SMR4r Isolated from a Culture of the Diatom Skeletonema marinoi.</title>
        <authorList>
            <person name="Topel M."/>
            <person name="Pinder M.I.M."/>
            <person name="Johansson O.N."/>
            <person name="Kourtchenko O."/>
            <person name="Godhe A."/>
            <person name="Clarke A.K."/>
        </authorList>
    </citation>
    <scope>NUCLEOTIDE SEQUENCE [LARGE SCALE GENOMIC DNA]</scope>
    <source>
        <strain evidence="1 2">SMR4r</strain>
    </source>
</reference>